<evidence type="ECO:0000256" key="1">
    <source>
        <dbReference type="ARBA" id="ARBA00023015"/>
    </source>
</evidence>
<dbReference type="GO" id="GO:0005634">
    <property type="term" value="C:nucleus"/>
    <property type="evidence" value="ECO:0007669"/>
    <property type="project" value="TreeGrafter"/>
</dbReference>
<feature type="region of interest" description="Disordered" evidence="4">
    <location>
        <begin position="127"/>
        <end position="147"/>
    </location>
</feature>
<dbReference type="EnsemblMetazoa" id="Aqu2.1.38173_001">
    <property type="protein sequence ID" value="Aqu2.1.38173_001"/>
    <property type="gene ID" value="Aqu2.1.38173"/>
</dbReference>
<dbReference type="GO" id="GO:0000976">
    <property type="term" value="F:transcription cis-regulatory region binding"/>
    <property type="evidence" value="ECO:0007669"/>
    <property type="project" value="TreeGrafter"/>
</dbReference>
<proteinExistence type="predicted"/>
<reference evidence="7" key="1">
    <citation type="journal article" date="2010" name="Nature">
        <title>The Amphimedon queenslandica genome and the evolution of animal complexity.</title>
        <authorList>
            <person name="Srivastava M."/>
            <person name="Simakov O."/>
            <person name="Chapman J."/>
            <person name="Fahey B."/>
            <person name="Gauthier M.E."/>
            <person name="Mitros T."/>
            <person name="Richards G.S."/>
            <person name="Conaco C."/>
            <person name="Dacre M."/>
            <person name="Hellsten U."/>
            <person name="Larroux C."/>
            <person name="Putnam N.H."/>
            <person name="Stanke M."/>
            <person name="Adamska M."/>
            <person name="Darling A."/>
            <person name="Degnan S.M."/>
            <person name="Oakley T.H."/>
            <person name="Plachetzki D.C."/>
            <person name="Zhai Y."/>
            <person name="Adamski M."/>
            <person name="Calcino A."/>
            <person name="Cummins S.F."/>
            <person name="Goodstein D.M."/>
            <person name="Harris C."/>
            <person name="Jackson D.J."/>
            <person name="Leys S.P."/>
            <person name="Shu S."/>
            <person name="Woodcroft B.J."/>
            <person name="Vervoort M."/>
            <person name="Kosik K.S."/>
            <person name="Manning G."/>
            <person name="Degnan B.M."/>
            <person name="Rokhsar D.S."/>
        </authorList>
    </citation>
    <scope>NUCLEOTIDE SEQUENCE [LARGE SCALE GENOMIC DNA]</scope>
</reference>
<feature type="compositionally biased region" description="Pro residues" evidence="4">
    <location>
        <begin position="490"/>
        <end position="513"/>
    </location>
</feature>
<dbReference type="PANTHER" id="PTHR13964:SF44">
    <property type="entry name" value="ARID DOMAIN-CONTAINING PROTEIN"/>
    <property type="match status" value="1"/>
</dbReference>
<dbReference type="KEGG" id="aqu:100641625"/>
<feature type="compositionally biased region" description="Low complexity" evidence="4">
    <location>
        <begin position="337"/>
        <end position="362"/>
    </location>
</feature>
<dbReference type="InterPro" id="IPR001606">
    <property type="entry name" value="ARID_dom"/>
</dbReference>
<feature type="compositionally biased region" description="Basic and acidic residues" evidence="4">
    <location>
        <begin position="395"/>
        <end position="404"/>
    </location>
</feature>
<feature type="region of interest" description="Disordered" evidence="4">
    <location>
        <begin position="487"/>
        <end position="515"/>
    </location>
</feature>
<dbReference type="Proteomes" id="UP000007879">
    <property type="component" value="Unassembled WGS sequence"/>
</dbReference>
<feature type="compositionally biased region" description="Pro residues" evidence="4">
    <location>
        <begin position="127"/>
        <end position="141"/>
    </location>
</feature>
<dbReference type="InterPro" id="IPR051232">
    <property type="entry name" value="ARID/SWI1_ChromRemod"/>
</dbReference>
<protein>
    <recommendedName>
        <fullName evidence="5">ARID domain-containing protein</fullName>
    </recommendedName>
</protein>
<evidence type="ECO:0000256" key="2">
    <source>
        <dbReference type="ARBA" id="ARBA00023163"/>
    </source>
</evidence>
<feature type="compositionally biased region" description="Pro residues" evidence="4">
    <location>
        <begin position="434"/>
        <end position="460"/>
    </location>
</feature>
<gene>
    <name evidence="6" type="primary">100641625</name>
</gene>
<feature type="region of interest" description="Disordered" evidence="4">
    <location>
        <begin position="279"/>
        <end position="460"/>
    </location>
</feature>
<dbReference type="InterPro" id="IPR036431">
    <property type="entry name" value="ARID_dom_sf"/>
</dbReference>
<feature type="compositionally biased region" description="Low complexity" evidence="4">
    <location>
        <begin position="370"/>
        <end position="381"/>
    </location>
</feature>
<dbReference type="Gene3D" id="1.10.150.60">
    <property type="entry name" value="ARID DNA-binding domain"/>
    <property type="match status" value="1"/>
</dbReference>
<evidence type="ECO:0000256" key="4">
    <source>
        <dbReference type="SAM" id="MobiDB-lite"/>
    </source>
</evidence>
<evidence type="ECO:0000259" key="5">
    <source>
        <dbReference type="PROSITE" id="PS51011"/>
    </source>
</evidence>
<dbReference type="PRINTS" id="PR01217">
    <property type="entry name" value="PRICHEXTENSN"/>
</dbReference>
<dbReference type="InParanoid" id="A0A1X7VDV8"/>
<keyword evidence="3" id="KW-0539">Nucleus</keyword>
<sequence>MTIEWPKVGILTQRHKYTYYSHFFTVTDHVLSKKYSCRDITCISINKKTLLAEITHLWLYDSTTGFARLKLYTLPQDLPHGRTHHHGEHELLLFYKPVIMTCKHLLSIEQIDAPWSLGVPLQPLPHVSPPPSPPLSSPPSPHQSSSSSTQLLYCNETMVPIGGFHDGTDVSPATSPVISRCPNSIDTSFKVIVFSFAAYCRYRAVLKRFQPDPYMYMSFPLVQALGGVSVPTTPTIAMFCRKTFRDLSLERRLMTMESPSIMTDLKQLPNHVYSFSGLSDNGDLPFKRKRGRPRKNEPLLPPPPPPPQGKKRGPGRPRRHPLPEKKPKLSGCGTGESPESSSLSASSSSSSSNAAITGSQSSMSVQYNTNSNSSEISNNEDPNSDDGSDLSPNEDSSRSLRPRESILPPPQFRDDSIYDTKLNFVDPPVVKRQPPAPVLSPPPPPPPVPLAPPAPLAPAPKPDKPVIPIIPERKDTCVAINNYVKTQTPQVPPSLPPPPPPPILPHPTPPPSPALTITPDVRQLLRAHLLKAQHDGQSQAVLKDLDEHLLEEKPFLDLLFCFMRLRNTPIHKIPRLGSKYLNLYSLFHSTTRMGGYDQVTVNRKWSSVFDSMGYSTTMTCASTVTRKHYEKLLLPFEKALSAMRQAAAQRTQ</sequence>
<dbReference type="SMART" id="SM01014">
    <property type="entry name" value="ARID"/>
    <property type="match status" value="1"/>
</dbReference>
<feature type="compositionally biased region" description="Basic residues" evidence="4">
    <location>
        <begin position="309"/>
        <end position="320"/>
    </location>
</feature>
<feature type="domain" description="ARID" evidence="5">
    <location>
        <begin position="549"/>
        <end position="641"/>
    </location>
</feature>
<dbReference type="AlphaFoldDB" id="A0A1X7VDV8"/>
<dbReference type="EnsemblMetazoa" id="XM_003384682.3">
    <property type="protein sequence ID" value="XP_003384730.2"/>
    <property type="gene ID" value="LOC100641625"/>
</dbReference>
<dbReference type="CDD" id="cd16869">
    <property type="entry name" value="ARID_ARID5"/>
    <property type="match status" value="1"/>
</dbReference>
<name>A0A1X7VDV8_AMPQE</name>
<dbReference type="Pfam" id="PF01388">
    <property type="entry name" value="ARID"/>
    <property type="match status" value="1"/>
</dbReference>
<dbReference type="PROSITE" id="PS51011">
    <property type="entry name" value="ARID"/>
    <property type="match status" value="1"/>
</dbReference>
<accession>A0A1X7VDV8</accession>
<reference evidence="6" key="2">
    <citation type="submission" date="2017-05" db="UniProtKB">
        <authorList>
            <consortium name="EnsemblMetazoa"/>
        </authorList>
    </citation>
    <scope>IDENTIFICATION</scope>
</reference>
<keyword evidence="2" id="KW-0804">Transcription</keyword>
<dbReference type="GO" id="GO:0006357">
    <property type="term" value="P:regulation of transcription by RNA polymerase II"/>
    <property type="evidence" value="ECO:0007669"/>
    <property type="project" value="TreeGrafter"/>
</dbReference>
<dbReference type="SMART" id="SM00501">
    <property type="entry name" value="BRIGHT"/>
    <property type="match status" value="1"/>
</dbReference>
<evidence type="ECO:0000313" key="6">
    <source>
        <dbReference type="EnsemblMetazoa" id="Aqu2.1.38173_001"/>
    </source>
</evidence>
<keyword evidence="7" id="KW-1185">Reference proteome</keyword>
<organism evidence="6">
    <name type="scientific">Amphimedon queenslandica</name>
    <name type="common">Sponge</name>
    <dbReference type="NCBI Taxonomy" id="400682"/>
    <lineage>
        <taxon>Eukaryota</taxon>
        <taxon>Metazoa</taxon>
        <taxon>Porifera</taxon>
        <taxon>Demospongiae</taxon>
        <taxon>Heteroscleromorpha</taxon>
        <taxon>Haplosclerida</taxon>
        <taxon>Niphatidae</taxon>
        <taxon>Amphimedon</taxon>
    </lineage>
</organism>
<feature type="compositionally biased region" description="Pro residues" evidence="4">
    <location>
        <begin position="299"/>
        <end position="308"/>
    </location>
</feature>
<evidence type="ECO:0000313" key="7">
    <source>
        <dbReference type="Proteomes" id="UP000007879"/>
    </source>
</evidence>
<dbReference type="PANTHER" id="PTHR13964">
    <property type="entry name" value="RBP-RELATED"/>
    <property type="match status" value="1"/>
</dbReference>
<dbReference type="SUPFAM" id="SSF46774">
    <property type="entry name" value="ARID-like"/>
    <property type="match status" value="1"/>
</dbReference>
<dbReference type="STRING" id="400682.A0A1X7VDV8"/>
<dbReference type="OrthoDB" id="1938591at2759"/>
<evidence type="ECO:0000256" key="3">
    <source>
        <dbReference type="ARBA" id="ARBA00023242"/>
    </source>
</evidence>
<keyword evidence="1" id="KW-0805">Transcription regulation</keyword>